<organism evidence="2 3">
    <name type="scientific">Phytophthora cactorum</name>
    <dbReference type="NCBI Taxonomy" id="29920"/>
    <lineage>
        <taxon>Eukaryota</taxon>
        <taxon>Sar</taxon>
        <taxon>Stramenopiles</taxon>
        <taxon>Oomycota</taxon>
        <taxon>Peronosporomycetes</taxon>
        <taxon>Peronosporales</taxon>
        <taxon>Peronosporaceae</taxon>
        <taxon>Phytophthora</taxon>
    </lineage>
</organism>
<dbReference type="EMBL" id="RCMG01001233">
    <property type="protein sequence ID" value="KAG2832669.1"/>
    <property type="molecule type" value="Genomic_DNA"/>
</dbReference>
<gene>
    <name evidence="2" type="ORF">PC113_g20709</name>
</gene>
<dbReference type="Proteomes" id="UP000735874">
    <property type="component" value="Unassembled WGS sequence"/>
</dbReference>
<evidence type="ECO:0000256" key="1">
    <source>
        <dbReference type="SAM" id="MobiDB-lite"/>
    </source>
</evidence>
<feature type="region of interest" description="Disordered" evidence="1">
    <location>
        <begin position="1"/>
        <end position="28"/>
    </location>
</feature>
<accession>A0A8T0Y656</accession>
<reference evidence="2" key="1">
    <citation type="submission" date="2018-10" db="EMBL/GenBank/DDBJ databases">
        <title>Effector identification in a new, highly contiguous assembly of the strawberry crown rot pathogen Phytophthora cactorum.</title>
        <authorList>
            <person name="Armitage A.D."/>
            <person name="Nellist C.F."/>
            <person name="Bates H."/>
            <person name="Vickerstaff R.J."/>
            <person name="Harrison R.J."/>
        </authorList>
    </citation>
    <scope>NUCLEOTIDE SEQUENCE</scope>
    <source>
        <strain evidence="2">15-7</strain>
    </source>
</reference>
<evidence type="ECO:0000313" key="3">
    <source>
        <dbReference type="Proteomes" id="UP000735874"/>
    </source>
</evidence>
<dbReference type="AlphaFoldDB" id="A0A8T0Y656"/>
<sequence>MHQYLQGMPGLKERTSTGKCKPTNTDQHGTALRTVDQHEGSINTRRRDGFVMLEYTPGTDRWCPLYEWLNFIGGKITDVPATGQCRWLAFHATLHNIEDGFNPFTQEVAEAANELKRQSINGIIANLEDEGRLHPSDL</sequence>
<protein>
    <submittedName>
        <fullName evidence="2">Uncharacterized protein</fullName>
    </submittedName>
</protein>
<proteinExistence type="predicted"/>
<dbReference type="VEuPathDB" id="FungiDB:PC110_g16441"/>
<evidence type="ECO:0000313" key="2">
    <source>
        <dbReference type="EMBL" id="KAG2832669.1"/>
    </source>
</evidence>
<name>A0A8T0Y656_9STRA</name>
<comment type="caution">
    <text evidence="2">The sequence shown here is derived from an EMBL/GenBank/DDBJ whole genome shotgun (WGS) entry which is preliminary data.</text>
</comment>